<dbReference type="AlphaFoldDB" id="A3DPL3"/>
<dbReference type="Proteomes" id="UP000000254">
    <property type="component" value="Chromosome"/>
</dbReference>
<dbReference type="eggNOG" id="arCOG08851">
    <property type="taxonomic scope" value="Archaea"/>
</dbReference>
<reference evidence="1 2" key="2">
    <citation type="journal article" date="2009" name="Stand. Genomic Sci.">
        <title>Complete genome sequence of Staphylothermus marinus Stetter and Fiala 1986 type strain F1.</title>
        <authorList>
            <person name="Anderson I.J."/>
            <person name="Sun H."/>
            <person name="Lapidus A."/>
            <person name="Copeland A."/>
            <person name="Glavina Del Rio T."/>
            <person name="Tice H."/>
            <person name="Dalin E."/>
            <person name="Lucas S."/>
            <person name="Barry K."/>
            <person name="Land M."/>
            <person name="Richardson P."/>
            <person name="Huber H."/>
            <person name="Kyrpides N.C."/>
        </authorList>
    </citation>
    <scope>NUCLEOTIDE SEQUENCE [LARGE SCALE GENOMIC DNA]</scope>
    <source>
        <strain evidence="2">ATCC 43588 / DSM 3639 / JCM 9404 / F1</strain>
    </source>
</reference>
<organism evidence="1 2">
    <name type="scientific">Staphylothermus marinus (strain ATCC 43588 / DSM 3639 / JCM 9404 / F1)</name>
    <dbReference type="NCBI Taxonomy" id="399550"/>
    <lineage>
        <taxon>Archaea</taxon>
        <taxon>Thermoproteota</taxon>
        <taxon>Thermoprotei</taxon>
        <taxon>Desulfurococcales</taxon>
        <taxon>Desulfurococcaceae</taxon>
        <taxon>Staphylothermus</taxon>
    </lineage>
</organism>
<evidence type="ECO:0000313" key="2">
    <source>
        <dbReference type="Proteomes" id="UP000000254"/>
    </source>
</evidence>
<dbReference type="STRING" id="399550.Smar_1484"/>
<dbReference type="RefSeq" id="WP_011839767.1">
    <property type="nucleotide sequence ID" value="NC_009033.1"/>
</dbReference>
<evidence type="ECO:0000313" key="1">
    <source>
        <dbReference type="EMBL" id="ABN70573.1"/>
    </source>
</evidence>
<reference evidence="2" key="1">
    <citation type="journal article" date="2009" name="BMC Genomics">
        <title>The complete genome sequence of Staphylothermus marinus reveals differences in sulfur metabolism among heterotrophic Crenarchaeota.</title>
        <authorList>
            <person name="Anderson I.J."/>
            <person name="Dharmarajan L."/>
            <person name="Rodriguez J."/>
            <person name="Hooper S."/>
            <person name="Porat I."/>
            <person name="Ulrich L.E."/>
            <person name="Elkins J.G."/>
            <person name="Mavromatis K."/>
            <person name="Sun H."/>
            <person name="Land M."/>
            <person name="Lapidus A."/>
            <person name="Lucas S."/>
            <person name="Barry K."/>
            <person name="Huber H."/>
            <person name="Zhulin I.B."/>
            <person name="Whitman W.B."/>
            <person name="Mukhopadhyay B."/>
            <person name="Woese C."/>
            <person name="Bristow J."/>
            <person name="Kyrpides N."/>
        </authorList>
    </citation>
    <scope>NUCLEOTIDE SEQUENCE [LARGE SCALE GENOMIC DNA]</scope>
    <source>
        <strain evidence="2">ATCC 43588 / DSM 3639 / JCM 9404 / F1</strain>
    </source>
</reference>
<name>A3DPL3_STAMF</name>
<proteinExistence type="predicted"/>
<gene>
    <name evidence="1" type="ordered locus">Smar_1484</name>
</gene>
<keyword evidence="2" id="KW-1185">Reference proteome</keyword>
<protein>
    <submittedName>
        <fullName evidence="1">Uncharacterized protein</fullName>
    </submittedName>
</protein>
<dbReference type="EMBL" id="CP000575">
    <property type="protein sequence ID" value="ABN70573.1"/>
    <property type="molecule type" value="Genomic_DNA"/>
</dbReference>
<dbReference type="OrthoDB" id="18966at2157"/>
<dbReference type="GeneID" id="4906815"/>
<accession>A3DPL3</accession>
<dbReference type="KEGG" id="smr:Smar_1484"/>
<dbReference type="HOGENOM" id="CLU_1987521_0_0_2"/>
<sequence length="139" mass="16606">MSELLDLAKRMVKAFRTFECFVFEKEEIDKVRELLVQADIRSLVRIRKADPRYPYIYVVVPWSREFENICVSRVKKMLAEGRIDRETYNKRYNEMITQCIRHYERERVKEIIEKLERYIGKGSGGGFGGKTTIFPLEFP</sequence>